<dbReference type="KEGG" id="ddi:DDB_G0290453"/>
<dbReference type="InterPro" id="IPR038765">
    <property type="entry name" value="Papain-like_cys_pep_sf"/>
</dbReference>
<comment type="similarity">
    <text evidence="2 5">Belongs to the peptidase C19 family.</text>
</comment>
<dbReference type="STRING" id="44689.Q54G37"/>
<accession>Q54G37</accession>
<feature type="region of interest" description="Disordered" evidence="6">
    <location>
        <begin position="73"/>
        <end position="130"/>
    </location>
</feature>
<dbReference type="GO" id="GO:0004843">
    <property type="term" value="F:cysteine-type deubiquitinase activity"/>
    <property type="evidence" value="ECO:0000318"/>
    <property type="project" value="GO_Central"/>
</dbReference>
<dbReference type="InterPro" id="IPR050164">
    <property type="entry name" value="Peptidase_C19"/>
</dbReference>
<keyword evidence="9" id="KW-1185">Reference proteome</keyword>
<dbReference type="PROSITE" id="PS50235">
    <property type="entry name" value="USP_3"/>
    <property type="match status" value="1"/>
</dbReference>
<evidence type="ECO:0000256" key="3">
    <source>
        <dbReference type="ARBA" id="ARBA00022670"/>
    </source>
</evidence>
<dbReference type="PROSITE" id="PS00973">
    <property type="entry name" value="USP_2"/>
    <property type="match status" value="1"/>
</dbReference>
<gene>
    <name evidence="8" type="primary">usp12</name>
    <name evidence="8" type="ORF">DDB_G0290453</name>
</gene>
<evidence type="ECO:0000256" key="1">
    <source>
        <dbReference type="ARBA" id="ARBA00000707"/>
    </source>
</evidence>
<dbReference type="GO" id="GO:0005829">
    <property type="term" value="C:cytosol"/>
    <property type="evidence" value="ECO:0000318"/>
    <property type="project" value="GO_Central"/>
</dbReference>
<dbReference type="PANTHER" id="PTHR24006">
    <property type="entry name" value="UBIQUITIN CARBOXYL-TERMINAL HYDROLASE"/>
    <property type="match status" value="1"/>
</dbReference>
<evidence type="ECO:0000256" key="2">
    <source>
        <dbReference type="ARBA" id="ARBA00009085"/>
    </source>
</evidence>
<dbReference type="InParanoid" id="Q54G37"/>
<dbReference type="Reactome" id="R-DDI-5689880">
    <property type="pathway name" value="Ub-specific processing proteases"/>
</dbReference>
<dbReference type="GO" id="GO:0005634">
    <property type="term" value="C:nucleus"/>
    <property type="evidence" value="ECO:0000318"/>
    <property type="project" value="GO_Central"/>
</dbReference>
<dbReference type="Pfam" id="PF00443">
    <property type="entry name" value="UCH"/>
    <property type="match status" value="1"/>
</dbReference>
<dbReference type="SUPFAM" id="SSF54001">
    <property type="entry name" value="Cysteine proteinases"/>
    <property type="match status" value="1"/>
</dbReference>
<dbReference type="GO" id="GO:0006508">
    <property type="term" value="P:proteolysis"/>
    <property type="evidence" value="ECO:0007669"/>
    <property type="project" value="UniProtKB-KW"/>
</dbReference>
<dbReference type="OMA" id="ELFYTIH"/>
<keyword evidence="3 5" id="KW-0645">Protease</keyword>
<organism evidence="8 9">
    <name type="scientific">Dictyostelium discoideum</name>
    <name type="common">Social amoeba</name>
    <dbReference type="NCBI Taxonomy" id="44689"/>
    <lineage>
        <taxon>Eukaryota</taxon>
        <taxon>Amoebozoa</taxon>
        <taxon>Evosea</taxon>
        <taxon>Eumycetozoa</taxon>
        <taxon>Dictyostelia</taxon>
        <taxon>Dictyosteliales</taxon>
        <taxon>Dictyosteliaceae</taxon>
        <taxon>Dictyostelium</taxon>
    </lineage>
</organism>
<keyword evidence="5" id="KW-0788">Thiol protease</keyword>
<dbReference type="InterPro" id="IPR018200">
    <property type="entry name" value="USP_CS"/>
</dbReference>
<dbReference type="PANTHER" id="PTHR24006:SF733">
    <property type="entry name" value="RE52890P"/>
    <property type="match status" value="1"/>
</dbReference>
<name>Q54G37_DICDI</name>
<dbReference type="SMR" id="Q54G37"/>
<feature type="region of interest" description="Disordered" evidence="6">
    <location>
        <begin position="153"/>
        <end position="180"/>
    </location>
</feature>
<evidence type="ECO:0000256" key="6">
    <source>
        <dbReference type="SAM" id="MobiDB-lite"/>
    </source>
</evidence>
<dbReference type="HOGENOM" id="CLU_008279_12_2_1"/>
<dbReference type="GO" id="GO:0030587">
    <property type="term" value="P:sorocarp development"/>
    <property type="evidence" value="ECO:0007001"/>
    <property type="project" value="dictyBase"/>
</dbReference>
<dbReference type="GO" id="GO:0031647">
    <property type="term" value="P:regulation of protein stability"/>
    <property type="evidence" value="ECO:0000318"/>
    <property type="project" value="GO_Central"/>
</dbReference>
<dbReference type="PaxDb" id="44689-DDB0237694"/>
<reference evidence="8 9" key="1">
    <citation type="journal article" date="2005" name="Nature">
        <title>The genome of the social amoeba Dictyostelium discoideum.</title>
        <authorList>
            <consortium name="The Dictyostelium discoideum Sequencing Consortium"/>
            <person name="Eichinger L."/>
            <person name="Pachebat J.A."/>
            <person name="Glockner G."/>
            <person name="Rajandream M.A."/>
            <person name="Sucgang R."/>
            <person name="Berriman M."/>
            <person name="Song J."/>
            <person name="Olsen R."/>
            <person name="Szafranski K."/>
            <person name="Xu Q."/>
            <person name="Tunggal B."/>
            <person name="Kummerfeld S."/>
            <person name="Madera M."/>
            <person name="Konfortov B.A."/>
            <person name="Rivero F."/>
            <person name="Bankier A.T."/>
            <person name="Lehmann R."/>
            <person name="Hamlin N."/>
            <person name="Davies R."/>
            <person name="Gaudet P."/>
            <person name="Fey P."/>
            <person name="Pilcher K."/>
            <person name="Chen G."/>
            <person name="Saunders D."/>
            <person name="Sodergren E."/>
            <person name="Davis P."/>
            <person name="Kerhornou A."/>
            <person name="Nie X."/>
            <person name="Hall N."/>
            <person name="Anjard C."/>
            <person name="Hemphill L."/>
            <person name="Bason N."/>
            <person name="Farbrother P."/>
            <person name="Desany B."/>
            <person name="Just E."/>
            <person name="Morio T."/>
            <person name="Rost R."/>
            <person name="Churcher C."/>
            <person name="Cooper J."/>
            <person name="Haydock S."/>
            <person name="van Driessche N."/>
            <person name="Cronin A."/>
            <person name="Goodhead I."/>
            <person name="Muzny D."/>
            <person name="Mourier T."/>
            <person name="Pain A."/>
            <person name="Lu M."/>
            <person name="Harper D."/>
            <person name="Lindsay R."/>
            <person name="Hauser H."/>
            <person name="James K."/>
            <person name="Quiles M."/>
            <person name="Madan Babu M."/>
            <person name="Saito T."/>
            <person name="Buchrieser C."/>
            <person name="Wardroper A."/>
            <person name="Felder M."/>
            <person name="Thangavelu M."/>
            <person name="Johnson D."/>
            <person name="Knights A."/>
            <person name="Loulseged H."/>
            <person name="Mungall K."/>
            <person name="Oliver K."/>
            <person name="Price C."/>
            <person name="Quail M.A."/>
            <person name="Urushihara H."/>
            <person name="Hernandez J."/>
            <person name="Rabbinowitsch E."/>
            <person name="Steffen D."/>
            <person name="Sanders M."/>
            <person name="Ma J."/>
            <person name="Kohara Y."/>
            <person name="Sharp S."/>
            <person name="Simmonds M."/>
            <person name="Spiegler S."/>
            <person name="Tivey A."/>
            <person name="Sugano S."/>
            <person name="White B."/>
            <person name="Walker D."/>
            <person name="Woodward J."/>
            <person name="Winckler T."/>
            <person name="Tanaka Y."/>
            <person name="Shaulsky G."/>
            <person name="Schleicher M."/>
            <person name="Weinstock G."/>
            <person name="Rosenthal A."/>
            <person name="Cox E.C."/>
            <person name="Chisholm R.L."/>
            <person name="Gibbs R."/>
            <person name="Loomis W.F."/>
            <person name="Platzer M."/>
            <person name="Kay R.R."/>
            <person name="Williams J."/>
            <person name="Dear P.H."/>
            <person name="Noegel A.A."/>
            <person name="Barrell B."/>
            <person name="Kuspa A."/>
        </authorList>
    </citation>
    <scope>NUCLEOTIDE SEQUENCE [LARGE SCALE GENOMIC DNA]</scope>
    <source>
        <strain evidence="8 9">AX4</strain>
    </source>
</reference>
<dbReference type="GeneID" id="8627653"/>
<dbReference type="FunCoup" id="Q54G37">
    <property type="interactions" value="620"/>
</dbReference>
<dbReference type="PROSITE" id="PS00972">
    <property type="entry name" value="USP_1"/>
    <property type="match status" value="1"/>
</dbReference>
<dbReference type="PhylomeDB" id="Q54G37"/>
<comment type="catalytic activity">
    <reaction evidence="1 5">
        <text>Thiol-dependent hydrolysis of ester, thioester, amide, peptide and isopeptide bonds formed by the C-terminal Gly of ubiquitin (a 76-residue protein attached to proteins as an intracellular targeting signal).</text>
        <dbReference type="EC" id="3.4.19.12"/>
    </reaction>
</comment>
<sequence>MGNNQTKSDLEKLYEKYPDFPKNQKLFGLENFGNTCYCNSVLQVLYFCVPFRNKILQYYCELKGLPPVVINNSNENNNNNNNNNNNSNNDTNNINNDSMNSNNNNSDNNNNNQNSNDSNNSNSSSGSSGSSSTSYFKNMFNFFGISGSSVNNNNNTNNNNNNNNSYGQSSSFSSSYNNSRNQEKEGNLIINLGELFYTIHQNKETHGCLKPETFVERLKKENELFSSFMHQDAHEFLNFLLNSIAEFLQKQQKNKQPQQSSEKKECNKTLVHEIFEGTLTNETKCLTCESITNKDESFLDLSIDIEQNKSLTNCLSNFSSIEILSKNDKFFCDQCNSLQEAQKRMKIKKLPNTLIIHLKRFKYMENIQQYTKLNYRVVFPFEIIIQNTTSNIDEPDKKFNLFAVVIHVGSGPNHGHYYSLIKCHGVWFVFDDHHIDIREESDIYDCFGSSNEFNNDCSYLLFYQCEDSSSNNKQK</sequence>
<dbReference type="GO" id="GO:0016579">
    <property type="term" value="P:protein deubiquitination"/>
    <property type="evidence" value="ECO:0007669"/>
    <property type="project" value="InterPro"/>
</dbReference>
<dbReference type="RefSeq" id="XP_635735.2">
    <property type="nucleotide sequence ID" value="XM_630643.2"/>
</dbReference>
<dbReference type="InterPro" id="IPR001394">
    <property type="entry name" value="Peptidase_C19_UCH"/>
</dbReference>
<evidence type="ECO:0000313" key="8">
    <source>
        <dbReference type="EMBL" id="EAL62242.2"/>
    </source>
</evidence>
<feature type="domain" description="USP" evidence="7">
    <location>
        <begin position="27"/>
        <end position="466"/>
    </location>
</feature>
<evidence type="ECO:0000259" key="7">
    <source>
        <dbReference type="PROSITE" id="PS50235"/>
    </source>
</evidence>
<keyword evidence="5" id="KW-0833">Ubl conjugation pathway</keyword>
<dbReference type="dictyBase" id="DDB_G0290453">
    <property type="gene designation" value="usp12"/>
</dbReference>
<protein>
    <recommendedName>
        <fullName evidence="5">Ubiquitin carboxyl-terminal hydrolase</fullName>
        <ecNumber evidence="5">3.4.19.12</ecNumber>
    </recommendedName>
</protein>
<evidence type="ECO:0000256" key="5">
    <source>
        <dbReference type="RuleBase" id="RU366025"/>
    </source>
</evidence>
<dbReference type="VEuPathDB" id="AmoebaDB:DDB_G0290453"/>
<dbReference type="InterPro" id="IPR028889">
    <property type="entry name" value="USP"/>
</dbReference>
<dbReference type="EC" id="3.4.19.12" evidence="5"/>
<dbReference type="EMBL" id="AAFI02000163">
    <property type="protein sequence ID" value="EAL62242.2"/>
    <property type="molecule type" value="Genomic_DNA"/>
</dbReference>
<comment type="caution">
    <text evidence="8">The sequence shown here is derived from an EMBL/GenBank/DDBJ whole genome shotgun (WGS) entry which is preliminary data.</text>
</comment>
<evidence type="ECO:0000313" key="9">
    <source>
        <dbReference type="Proteomes" id="UP000002195"/>
    </source>
</evidence>
<dbReference type="Proteomes" id="UP000002195">
    <property type="component" value="Unassembled WGS sequence"/>
</dbReference>
<dbReference type="Gene3D" id="3.90.70.10">
    <property type="entry name" value="Cysteine proteinases"/>
    <property type="match status" value="2"/>
</dbReference>
<keyword evidence="4 5" id="KW-0378">Hydrolase</keyword>
<proteinExistence type="inferred from homology"/>
<dbReference type="eggNOG" id="KOG1864">
    <property type="taxonomic scope" value="Eukaryota"/>
</dbReference>
<evidence type="ECO:0000256" key="4">
    <source>
        <dbReference type="ARBA" id="ARBA00022801"/>
    </source>
</evidence>
<dbReference type="AlphaFoldDB" id="Q54G37"/>